<organism evidence="2 3">
    <name type="scientific">Olea europaea subsp. europaea</name>
    <dbReference type="NCBI Taxonomy" id="158383"/>
    <lineage>
        <taxon>Eukaryota</taxon>
        <taxon>Viridiplantae</taxon>
        <taxon>Streptophyta</taxon>
        <taxon>Embryophyta</taxon>
        <taxon>Tracheophyta</taxon>
        <taxon>Spermatophyta</taxon>
        <taxon>Magnoliopsida</taxon>
        <taxon>eudicotyledons</taxon>
        <taxon>Gunneridae</taxon>
        <taxon>Pentapetalae</taxon>
        <taxon>asterids</taxon>
        <taxon>lamiids</taxon>
        <taxon>Lamiales</taxon>
        <taxon>Oleaceae</taxon>
        <taxon>Oleeae</taxon>
        <taxon>Olea</taxon>
    </lineage>
</organism>
<comment type="caution">
    <text evidence="2">The sequence shown here is derived from an EMBL/GenBank/DDBJ whole genome shotgun (WGS) entry which is preliminary data.</text>
</comment>
<feature type="region of interest" description="Disordered" evidence="1">
    <location>
        <begin position="1"/>
        <end position="43"/>
    </location>
</feature>
<dbReference type="EMBL" id="CACTIH010010586">
    <property type="protein sequence ID" value="CAA3033354.1"/>
    <property type="molecule type" value="Genomic_DNA"/>
</dbReference>
<evidence type="ECO:0000256" key="1">
    <source>
        <dbReference type="SAM" id="MobiDB-lite"/>
    </source>
</evidence>
<gene>
    <name evidence="2" type="ORF">OLEA9_A024848</name>
</gene>
<reference evidence="2 3" key="1">
    <citation type="submission" date="2019-12" db="EMBL/GenBank/DDBJ databases">
        <authorList>
            <person name="Alioto T."/>
            <person name="Alioto T."/>
            <person name="Gomez Garrido J."/>
        </authorList>
    </citation>
    <scope>NUCLEOTIDE SEQUENCE [LARGE SCALE GENOMIC DNA]</scope>
</reference>
<keyword evidence="3" id="KW-1185">Reference proteome</keyword>
<accession>A0A8S0VMN4</accession>
<sequence length="99" mass="10971">EPLPEPSSVSLPPVSAEMGGRETDDGSGKGSLARSPDPEHYLLPTEVRRGDNHAVRIVRQAGYFLGRRNVFFGLRVLPRQPRVPRFRALERAELAKSPV</sequence>
<feature type="compositionally biased region" description="Low complexity" evidence="1">
    <location>
        <begin position="1"/>
        <end position="15"/>
    </location>
</feature>
<evidence type="ECO:0000313" key="2">
    <source>
        <dbReference type="EMBL" id="CAA3033354.1"/>
    </source>
</evidence>
<dbReference type="Gramene" id="OE9A024848T1">
    <property type="protein sequence ID" value="OE9A024848C1"/>
    <property type="gene ID" value="OE9A024848"/>
</dbReference>
<name>A0A8S0VMN4_OLEEU</name>
<feature type="non-terminal residue" evidence="2">
    <location>
        <position position="1"/>
    </location>
</feature>
<proteinExistence type="predicted"/>
<evidence type="ECO:0000313" key="3">
    <source>
        <dbReference type="Proteomes" id="UP000594638"/>
    </source>
</evidence>
<dbReference type="Proteomes" id="UP000594638">
    <property type="component" value="Unassembled WGS sequence"/>
</dbReference>
<dbReference type="AlphaFoldDB" id="A0A8S0VMN4"/>
<protein>
    <submittedName>
        <fullName evidence="2">Uncharacterized protein</fullName>
    </submittedName>
</protein>